<keyword evidence="8" id="KW-0378">Hydrolase</keyword>
<dbReference type="OrthoDB" id="8954335at2759"/>
<dbReference type="AlphaFoldDB" id="A0A409WIE2"/>
<evidence type="ECO:0000313" key="19">
    <source>
        <dbReference type="Proteomes" id="UP000284842"/>
    </source>
</evidence>
<comment type="subcellular location">
    <subcellularLocation>
        <location evidence="2">Membrane</location>
        <topology evidence="2">Single-pass membrane protein</topology>
    </subcellularLocation>
    <subcellularLocation>
        <location evidence="14">Plastid</location>
        <location evidence="14">Chloroplast outer membrane</location>
    </subcellularLocation>
</comment>
<dbReference type="STRING" id="181874.A0A409WIE2"/>
<evidence type="ECO:0000259" key="17">
    <source>
        <dbReference type="Pfam" id="PF01926"/>
    </source>
</evidence>
<keyword evidence="19" id="KW-1185">Reference proteome</keyword>
<keyword evidence="11" id="KW-0653">Protein transport</keyword>
<sequence length="907" mass="102049">MFSKLLPKNKSDSADTEYDGDICYPPASQLFSSRTKPRLVKNVSVADIASLTTQDYREKEKGGNIATKAFKAAFHVLKPKKSRNRFDGVGSNSDTASEYDTRSLPTGPPSRKGSRSTLYHGVDLGSLPDRDTFGLVDSQEVFPAAVMDTDDLLPQDIIFAIMGPSGVGKSSFISAITGHQDVGVQVGHTLKSCTSSISVVKIDIPGTRYRLVLVDTPGFDDSHKNDSEILTVIADWLYQTYNNQVLLSGVIYLHRITDNRYDMSAQRTLRLFQALTGVENFERIALVTTMWDQLIEDVSEASNRQQLLEEEYWVDLIEGGALTHKFRNTKSSALDILWPLIEQTWQSRAPLYLQNELCIERKQLPKTEVGKQVFSRLDAILYPHQRRLNELRATFFKLVIGDNHQHTFSFLSPWLSSDQASEFSAQRDEVKKEATWSYALRKSFLGITASPGPKRPTPQRSATTETERCVGRIDEYGAIVCLVDVQQGVEGLSAVLKGSSSGTKGTSVPIVWVKMGVSSSEKDKSTAFQIDSVISKSVYAPKDTEELLTFKERRSNQLGSTSEQILDVIMGKLDAGEVQLRSKLSALQNFSFLSSRTSNKIQTEELKSTDYIIAVMGPTGAGKSTFIKTLTGYDLEIGHSLESCTSEISIVTLTIPEVTDMRVVVVDTPGFDDTHKSDLEIFKYISEWLNKTYTKGALLSGILYFHRISDNRMAGTPLKNLQMFQSLCGKDAYDKITLVTTMWDEVDEDVGVFREKQLKEKYWKPMIDGRKDKRAQMERFVTTQQSAIKVLLKSLGEHGSRQRTLQLQKEIDQLGRDLPETHAGKRMYSKLEALYERQQKVLEDLRKELKQEDTDQTIVEMLKEEHQKAAQEMEALAHDLQQMKLTVPARLLNHLRSGLDLKWKWGV</sequence>
<dbReference type="InterPro" id="IPR006073">
    <property type="entry name" value="GTP-bd"/>
</dbReference>
<comment type="cofactor">
    <cofactor evidence="1">
        <name>Mg(2+)</name>
        <dbReference type="ChEBI" id="CHEBI:18420"/>
    </cofactor>
</comment>
<dbReference type="SUPFAM" id="SSF52540">
    <property type="entry name" value="P-loop containing nucleoside triphosphate hydrolases"/>
    <property type="match status" value="2"/>
</dbReference>
<proteinExistence type="predicted"/>
<evidence type="ECO:0000256" key="10">
    <source>
        <dbReference type="ARBA" id="ARBA00022842"/>
    </source>
</evidence>
<dbReference type="InterPro" id="IPR027417">
    <property type="entry name" value="P-loop_NTPase"/>
</dbReference>
<name>A0A409WIE2_9AGAR</name>
<dbReference type="InterPro" id="IPR045058">
    <property type="entry name" value="GIMA/IAN/Toc"/>
</dbReference>
<dbReference type="GO" id="GO:0016787">
    <property type="term" value="F:hydrolase activity"/>
    <property type="evidence" value="ECO:0007669"/>
    <property type="project" value="UniProtKB-KW"/>
</dbReference>
<dbReference type="CDD" id="cd00882">
    <property type="entry name" value="Ras_like_GTPase"/>
    <property type="match status" value="2"/>
</dbReference>
<keyword evidence="6" id="KW-0812">Transmembrane</keyword>
<accession>A0A409WIE2</accession>
<evidence type="ECO:0000256" key="5">
    <source>
        <dbReference type="ARBA" id="ARBA00022640"/>
    </source>
</evidence>
<keyword evidence="7" id="KW-0479">Metal-binding</keyword>
<protein>
    <recommendedName>
        <fullName evidence="17">G domain-containing protein</fullName>
    </recommendedName>
</protein>
<keyword evidence="4" id="KW-0150">Chloroplast</keyword>
<keyword evidence="10" id="KW-0460">Magnesium</keyword>
<evidence type="ECO:0000256" key="2">
    <source>
        <dbReference type="ARBA" id="ARBA00004167"/>
    </source>
</evidence>
<comment type="caution">
    <text evidence="18">The sequence shown here is derived from an EMBL/GenBank/DDBJ whole genome shotgun (WGS) entry which is preliminary data.</text>
</comment>
<keyword evidence="5" id="KW-0934">Plastid</keyword>
<dbReference type="Pfam" id="PF01926">
    <property type="entry name" value="MMR_HSR1"/>
    <property type="match status" value="2"/>
</dbReference>
<keyword evidence="15" id="KW-0175">Coiled coil</keyword>
<feature type="domain" description="G" evidence="17">
    <location>
        <begin position="160"/>
        <end position="226"/>
    </location>
</feature>
<evidence type="ECO:0000256" key="3">
    <source>
        <dbReference type="ARBA" id="ARBA00022448"/>
    </source>
</evidence>
<dbReference type="GO" id="GO:0046872">
    <property type="term" value="F:metal ion binding"/>
    <property type="evidence" value="ECO:0007669"/>
    <property type="project" value="UniProtKB-KW"/>
</dbReference>
<evidence type="ECO:0000256" key="6">
    <source>
        <dbReference type="ARBA" id="ARBA00022692"/>
    </source>
</evidence>
<evidence type="ECO:0000256" key="8">
    <source>
        <dbReference type="ARBA" id="ARBA00022801"/>
    </source>
</evidence>
<feature type="coiled-coil region" evidence="15">
    <location>
        <begin position="828"/>
        <end position="886"/>
    </location>
</feature>
<organism evidence="18 19">
    <name type="scientific">Panaeolus cyanescens</name>
    <dbReference type="NCBI Taxonomy" id="181874"/>
    <lineage>
        <taxon>Eukaryota</taxon>
        <taxon>Fungi</taxon>
        <taxon>Dikarya</taxon>
        <taxon>Basidiomycota</taxon>
        <taxon>Agaricomycotina</taxon>
        <taxon>Agaricomycetes</taxon>
        <taxon>Agaricomycetidae</taxon>
        <taxon>Agaricales</taxon>
        <taxon>Agaricineae</taxon>
        <taxon>Galeropsidaceae</taxon>
        <taxon>Panaeolus</taxon>
    </lineage>
</organism>
<dbReference type="PANTHER" id="PTHR10903">
    <property type="entry name" value="GTPASE, IMAP FAMILY MEMBER-RELATED"/>
    <property type="match status" value="1"/>
</dbReference>
<evidence type="ECO:0000313" key="18">
    <source>
        <dbReference type="EMBL" id="PPQ78241.1"/>
    </source>
</evidence>
<gene>
    <name evidence="18" type="ORF">CVT24_006502</name>
</gene>
<keyword evidence="12" id="KW-1133">Transmembrane helix</keyword>
<evidence type="ECO:0000256" key="12">
    <source>
        <dbReference type="ARBA" id="ARBA00022989"/>
    </source>
</evidence>
<dbReference type="InParanoid" id="A0A409WIE2"/>
<evidence type="ECO:0000256" key="13">
    <source>
        <dbReference type="ARBA" id="ARBA00023136"/>
    </source>
</evidence>
<dbReference type="Proteomes" id="UP000284842">
    <property type="component" value="Unassembled WGS sequence"/>
</dbReference>
<dbReference type="GO" id="GO:0016020">
    <property type="term" value="C:membrane"/>
    <property type="evidence" value="ECO:0007669"/>
    <property type="project" value="UniProtKB-SubCell"/>
</dbReference>
<feature type="domain" description="G" evidence="17">
    <location>
        <begin position="613"/>
        <end position="675"/>
    </location>
</feature>
<evidence type="ECO:0000256" key="15">
    <source>
        <dbReference type="SAM" id="Coils"/>
    </source>
</evidence>
<dbReference type="Gene3D" id="3.40.50.300">
    <property type="entry name" value="P-loop containing nucleotide triphosphate hydrolases"/>
    <property type="match status" value="2"/>
</dbReference>
<evidence type="ECO:0000256" key="9">
    <source>
        <dbReference type="ARBA" id="ARBA00022805"/>
    </source>
</evidence>
<evidence type="ECO:0000256" key="16">
    <source>
        <dbReference type="SAM" id="MobiDB-lite"/>
    </source>
</evidence>
<reference evidence="18 19" key="1">
    <citation type="journal article" date="2018" name="Evol. Lett.">
        <title>Horizontal gene cluster transfer increased hallucinogenic mushroom diversity.</title>
        <authorList>
            <person name="Reynolds H.T."/>
            <person name="Vijayakumar V."/>
            <person name="Gluck-Thaler E."/>
            <person name="Korotkin H.B."/>
            <person name="Matheny P.B."/>
            <person name="Slot J.C."/>
        </authorList>
    </citation>
    <scope>NUCLEOTIDE SEQUENCE [LARGE SCALE GENOMIC DNA]</scope>
    <source>
        <strain evidence="18 19">2629</strain>
    </source>
</reference>
<dbReference type="EMBL" id="NHTK01005470">
    <property type="protein sequence ID" value="PPQ78241.1"/>
    <property type="molecule type" value="Genomic_DNA"/>
</dbReference>
<evidence type="ECO:0000256" key="4">
    <source>
        <dbReference type="ARBA" id="ARBA00022528"/>
    </source>
</evidence>
<feature type="region of interest" description="Disordered" evidence="16">
    <location>
        <begin position="84"/>
        <end position="121"/>
    </location>
</feature>
<evidence type="ECO:0000256" key="7">
    <source>
        <dbReference type="ARBA" id="ARBA00022723"/>
    </source>
</evidence>
<dbReference type="GO" id="GO:0005525">
    <property type="term" value="F:GTP binding"/>
    <property type="evidence" value="ECO:0007669"/>
    <property type="project" value="InterPro"/>
</dbReference>
<evidence type="ECO:0000256" key="1">
    <source>
        <dbReference type="ARBA" id="ARBA00001946"/>
    </source>
</evidence>
<dbReference type="GO" id="GO:0015031">
    <property type="term" value="P:protein transport"/>
    <property type="evidence" value="ECO:0007669"/>
    <property type="project" value="UniProtKB-KW"/>
</dbReference>
<keyword evidence="3" id="KW-0813">Transport</keyword>
<keyword evidence="13" id="KW-0472">Membrane</keyword>
<evidence type="ECO:0000256" key="11">
    <source>
        <dbReference type="ARBA" id="ARBA00022927"/>
    </source>
</evidence>
<keyword evidence="9" id="KW-1002">Plastid outer membrane</keyword>
<evidence type="ECO:0000256" key="14">
    <source>
        <dbReference type="ARBA" id="ARBA00024013"/>
    </source>
</evidence>
<dbReference type="PANTHER" id="PTHR10903:SF135">
    <property type="entry name" value="TRANSLOCASE OF CHLOROPLAST 120, CHLOROPLASTIC-RELATED"/>
    <property type="match status" value="1"/>
</dbReference>